<dbReference type="PANTHER" id="PTHR39323:SF1">
    <property type="entry name" value="BLR1149 PROTEIN"/>
    <property type="match status" value="1"/>
</dbReference>
<proteinExistence type="predicted"/>
<dbReference type="Proteomes" id="UP000680116">
    <property type="component" value="Chromosome"/>
</dbReference>
<feature type="domain" description="Calcineurin-like phosphoesterase" evidence="1">
    <location>
        <begin position="30"/>
        <end position="158"/>
    </location>
</feature>
<accession>A0ABM8UEY6</accession>
<reference evidence="2 3" key="1">
    <citation type="submission" date="2021-04" db="EMBL/GenBank/DDBJ databases">
        <authorList>
            <person name="Rodrigo-Torres L."/>
            <person name="Arahal R. D."/>
            <person name="Lucena T."/>
        </authorList>
    </citation>
    <scope>NUCLEOTIDE SEQUENCE [LARGE SCALE GENOMIC DNA]</scope>
    <source>
        <strain evidence="2 3">CECT 30171</strain>
    </source>
</reference>
<gene>
    <name evidence="2" type="ORF">LYB30171_01145</name>
</gene>
<dbReference type="Gene3D" id="3.60.21.10">
    <property type="match status" value="1"/>
</dbReference>
<dbReference type="PIRSF" id="PIRSF000887">
    <property type="entry name" value="Pesterase_MJ0037"/>
    <property type="match status" value="1"/>
</dbReference>
<dbReference type="InterPro" id="IPR004843">
    <property type="entry name" value="Calcineurin-like_PHP"/>
</dbReference>
<dbReference type="PANTHER" id="PTHR39323">
    <property type="entry name" value="BLR1149 PROTEIN"/>
    <property type="match status" value="1"/>
</dbReference>
<dbReference type="InterPro" id="IPR026336">
    <property type="entry name" value="PdeM-like"/>
</dbReference>
<evidence type="ECO:0000259" key="1">
    <source>
        <dbReference type="Pfam" id="PF00149"/>
    </source>
</evidence>
<dbReference type="RefSeq" id="WP_215220070.1">
    <property type="nucleotide sequence ID" value="NZ_OU015430.1"/>
</dbReference>
<dbReference type="InterPro" id="IPR024173">
    <property type="entry name" value="Pesterase_MJ0037-like"/>
</dbReference>
<organism evidence="2 3">
    <name type="scientific">Novilysobacter luteus</name>
    <dbReference type="NCBI Taxonomy" id="2822368"/>
    <lineage>
        <taxon>Bacteria</taxon>
        <taxon>Pseudomonadati</taxon>
        <taxon>Pseudomonadota</taxon>
        <taxon>Gammaproteobacteria</taxon>
        <taxon>Lysobacterales</taxon>
        <taxon>Lysobacteraceae</taxon>
        <taxon>Novilysobacter</taxon>
    </lineage>
</organism>
<dbReference type="InterPro" id="IPR029052">
    <property type="entry name" value="Metallo-depent_PP-like"/>
</dbReference>
<evidence type="ECO:0000313" key="2">
    <source>
        <dbReference type="EMBL" id="CAG4972182.1"/>
    </source>
</evidence>
<dbReference type="Pfam" id="PF00149">
    <property type="entry name" value="Metallophos"/>
    <property type="match status" value="1"/>
</dbReference>
<keyword evidence="3" id="KW-1185">Reference proteome</keyword>
<sequence length="214" mass="22995">MAAALELLLGGEPVRVLADRALFWPARRRLLVADLHLGKGNILRAAGIAVPSGGTVLDLSRLDALLADTGAAELWVLGDFLHGARHADVERAWRSLLERHSRVTVAVVAGNHDRAMNADALGVELLPADVRDGPFRFRHLPLAAQFAGDAHVLCGHLHPVVGLPGLPGRYPAFRLDAGQTVLPAFSVFTGGMRIDADDPRWIACARGELVANWR</sequence>
<dbReference type="NCBIfam" id="TIGR04123">
    <property type="entry name" value="P_estr_lig_assc"/>
    <property type="match status" value="1"/>
</dbReference>
<protein>
    <recommendedName>
        <fullName evidence="1">Calcineurin-like phosphoesterase domain-containing protein</fullName>
    </recommendedName>
</protein>
<name>A0ABM8UEY6_9GAMM</name>
<dbReference type="EMBL" id="OU015430">
    <property type="protein sequence ID" value="CAG4972182.1"/>
    <property type="molecule type" value="Genomic_DNA"/>
</dbReference>
<dbReference type="SUPFAM" id="SSF56300">
    <property type="entry name" value="Metallo-dependent phosphatases"/>
    <property type="match status" value="1"/>
</dbReference>
<evidence type="ECO:0000313" key="3">
    <source>
        <dbReference type="Proteomes" id="UP000680116"/>
    </source>
</evidence>